<protein>
    <submittedName>
        <fullName evidence="1">Uncharacterized protein</fullName>
    </submittedName>
</protein>
<reference evidence="1 2" key="1">
    <citation type="submission" date="2024-02" db="EMBL/GenBank/DDBJ databases">
        <title>Bacteria isolated from the canopy kelp, Nereocystis luetkeana.</title>
        <authorList>
            <person name="Pfister C.A."/>
            <person name="Younker I.T."/>
            <person name="Light S.H."/>
        </authorList>
    </citation>
    <scope>NUCLEOTIDE SEQUENCE [LARGE SCALE GENOMIC DNA]</scope>
    <source>
        <strain evidence="1 2">TI.4.07</strain>
    </source>
</reference>
<comment type="caution">
    <text evidence="1">The sequence shown here is derived from an EMBL/GenBank/DDBJ whole genome shotgun (WGS) entry which is preliminary data.</text>
</comment>
<gene>
    <name evidence="1" type="ORF">V6242_13055</name>
</gene>
<dbReference type="RefSeq" id="WP_341567632.1">
    <property type="nucleotide sequence ID" value="NZ_JBAKAR010000011.1"/>
</dbReference>
<name>A0ABU9G6I0_9GAMM</name>
<proteinExistence type="predicted"/>
<keyword evidence="2" id="KW-1185">Reference proteome</keyword>
<sequence length="60" mass="6938">MKTDYKYDNLGNLDTDYYVEKAYEMRRVYLSLAFKKVVAGVKKVIVSLIPNRSVQGHTAH</sequence>
<dbReference type="EMBL" id="JBAKAR010000011">
    <property type="protein sequence ID" value="MEL0614076.1"/>
    <property type="molecule type" value="Genomic_DNA"/>
</dbReference>
<evidence type="ECO:0000313" key="2">
    <source>
        <dbReference type="Proteomes" id="UP001379949"/>
    </source>
</evidence>
<organism evidence="1 2">
    <name type="scientific">Marinomonas arenicola</name>
    <dbReference type="NCBI Taxonomy" id="569601"/>
    <lineage>
        <taxon>Bacteria</taxon>
        <taxon>Pseudomonadati</taxon>
        <taxon>Pseudomonadota</taxon>
        <taxon>Gammaproteobacteria</taxon>
        <taxon>Oceanospirillales</taxon>
        <taxon>Oceanospirillaceae</taxon>
        <taxon>Marinomonas</taxon>
    </lineage>
</organism>
<dbReference type="Proteomes" id="UP001379949">
    <property type="component" value="Unassembled WGS sequence"/>
</dbReference>
<evidence type="ECO:0000313" key="1">
    <source>
        <dbReference type="EMBL" id="MEL0614076.1"/>
    </source>
</evidence>
<accession>A0ABU9G6I0</accession>